<evidence type="ECO:0000256" key="1">
    <source>
        <dbReference type="ARBA" id="ARBA00004370"/>
    </source>
</evidence>
<evidence type="ECO:0000256" key="2">
    <source>
        <dbReference type="ARBA" id="ARBA00023136"/>
    </source>
</evidence>
<protein>
    <recommendedName>
        <fullName evidence="4">Motility protein B-like N-terminal domain-containing protein</fullName>
    </recommendedName>
</protein>
<keyword evidence="2" id="KW-0472">Membrane</keyword>
<dbReference type="InterPro" id="IPR025713">
    <property type="entry name" value="MotB-like_N_dom"/>
</dbReference>
<evidence type="ECO:0000313" key="5">
    <source>
        <dbReference type="EMBL" id="GAH41322.1"/>
    </source>
</evidence>
<accession>X1F8N8</accession>
<gene>
    <name evidence="5" type="ORF">S03H2_14009</name>
</gene>
<sequence length="184" mass="20748">MTLLLTFFVLFLSFSSFDDKTFRKLKSTFRGQFGGIAATEDDDREAFVETPTLVYKKEPEKGSEKPTLATETKDGSKRETDLTDFRTLKVFSTASENIFWGKKGKIISFQGRRTLSRMAAFLEKTPACVVISENGRQNDDESLELGLSRAWAVLNYLTKKASLDKNWFSIAADSTVDRKKPSQA</sequence>
<dbReference type="SUPFAM" id="SSF103088">
    <property type="entry name" value="OmpA-like"/>
    <property type="match status" value="1"/>
</dbReference>
<evidence type="ECO:0000256" key="3">
    <source>
        <dbReference type="SAM" id="MobiDB-lite"/>
    </source>
</evidence>
<dbReference type="GO" id="GO:0016020">
    <property type="term" value="C:membrane"/>
    <property type="evidence" value="ECO:0007669"/>
    <property type="project" value="UniProtKB-SubCell"/>
</dbReference>
<feature type="non-terminal residue" evidence="5">
    <location>
        <position position="184"/>
    </location>
</feature>
<organism evidence="5">
    <name type="scientific">marine sediment metagenome</name>
    <dbReference type="NCBI Taxonomy" id="412755"/>
    <lineage>
        <taxon>unclassified sequences</taxon>
        <taxon>metagenomes</taxon>
        <taxon>ecological metagenomes</taxon>
    </lineage>
</organism>
<feature type="region of interest" description="Disordered" evidence="3">
    <location>
        <begin position="57"/>
        <end position="76"/>
    </location>
</feature>
<dbReference type="Pfam" id="PF13677">
    <property type="entry name" value="MotB_plug"/>
    <property type="match status" value="1"/>
</dbReference>
<comment type="subcellular location">
    <subcellularLocation>
        <location evidence="1">Membrane</location>
    </subcellularLocation>
</comment>
<feature type="domain" description="Motility protein B-like N-terminal" evidence="4">
    <location>
        <begin position="1"/>
        <end position="33"/>
    </location>
</feature>
<dbReference type="EMBL" id="BARU01007103">
    <property type="protein sequence ID" value="GAH41322.1"/>
    <property type="molecule type" value="Genomic_DNA"/>
</dbReference>
<evidence type="ECO:0000259" key="4">
    <source>
        <dbReference type="Pfam" id="PF13677"/>
    </source>
</evidence>
<dbReference type="AlphaFoldDB" id="X1F8N8"/>
<name>X1F8N8_9ZZZZ</name>
<proteinExistence type="predicted"/>
<comment type="caution">
    <text evidence="5">The sequence shown here is derived from an EMBL/GenBank/DDBJ whole genome shotgun (WGS) entry which is preliminary data.</text>
</comment>
<dbReference type="InterPro" id="IPR036737">
    <property type="entry name" value="OmpA-like_sf"/>
</dbReference>
<reference evidence="5" key="1">
    <citation type="journal article" date="2014" name="Front. Microbiol.">
        <title>High frequency of phylogenetically diverse reductive dehalogenase-homologous genes in deep subseafloor sedimentary metagenomes.</title>
        <authorList>
            <person name="Kawai M."/>
            <person name="Futagami T."/>
            <person name="Toyoda A."/>
            <person name="Takaki Y."/>
            <person name="Nishi S."/>
            <person name="Hori S."/>
            <person name="Arai W."/>
            <person name="Tsubouchi T."/>
            <person name="Morono Y."/>
            <person name="Uchiyama I."/>
            <person name="Ito T."/>
            <person name="Fujiyama A."/>
            <person name="Inagaki F."/>
            <person name="Takami H."/>
        </authorList>
    </citation>
    <scope>NUCLEOTIDE SEQUENCE</scope>
    <source>
        <strain evidence="5">Expedition CK06-06</strain>
    </source>
</reference>